<gene>
    <name evidence="6" type="primary">IFI6</name>
</gene>
<sequence length="181" mass="18844">MTWIPQSCELLEGRDRVYPLPSPAPFPDPDPQSKCFVVVGMVVVWWNLFEPVAGTDRSPIGIPEPPSPDPLPPRGLEFQARLAPGLSLDLPSVSGLLALAAPAGLTALGFTSLGITAKSLAASLMSWSAVANGGGVASGGLVATLQSLGTQLSTTTLTSVGAKLGYSYHQNYVCGQKKKKK</sequence>
<evidence type="ECO:0000256" key="2">
    <source>
        <dbReference type="ARBA" id="ARBA00007262"/>
    </source>
</evidence>
<dbReference type="Bgee" id="ENSOANG00000045139">
    <property type="expression patterns" value="Expressed in endometrium and 7 other cell types or tissues"/>
</dbReference>
<reference evidence="6" key="1">
    <citation type="submission" date="2025-08" db="UniProtKB">
        <authorList>
            <consortium name="Ensembl"/>
        </authorList>
    </citation>
    <scope>IDENTIFICATION</scope>
    <source>
        <strain evidence="6">Glennie</strain>
    </source>
</reference>
<keyword evidence="4" id="KW-1133">Transmembrane helix</keyword>
<dbReference type="GO" id="GO:0097193">
    <property type="term" value="P:intrinsic apoptotic signaling pathway"/>
    <property type="evidence" value="ECO:0000318"/>
    <property type="project" value="GO_Central"/>
</dbReference>
<dbReference type="InterPro" id="IPR009311">
    <property type="entry name" value="IFI6/IFI27-like"/>
</dbReference>
<reference evidence="6" key="2">
    <citation type="submission" date="2025-09" db="UniProtKB">
        <authorList>
            <consortium name="Ensembl"/>
        </authorList>
    </citation>
    <scope>IDENTIFICATION</scope>
    <source>
        <strain evidence="6">Glennie</strain>
    </source>
</reference>
<evidence type="ECO:0000256" key="4">
    <source>
        <dbReference type="ARBA" id="ARBA00022989"/>
    </source>
</evidence>
<dbReference type="GO" id="GO:0031966">
    <property type="term" value="C:mitochondrial membrane"/>
    <property type="evidence" value="ECO:0000318"/>
    <property type="project" value="GO_Central"/>
</dbReference>
<comment type="similarity">
    <text evidence="2">Belongs to the IFI6/IFI27 family.</text>
</comment>
<dbReference type="PANTHER" id="PTHR16932">
    <property type="entry name" value="INTERFERON ALPHA-INDUCIBLE PROTEIN 27"/>
    <property type="match status" value="1"/>
</dbReference>
<evidence type="ECO:0000256" key="5">
    <source>
        <dbReference type="ARBA" id="ARBA00023136"/>
    </source>
</evidence>
<keyword evidence="3" id="KW-0812">Transmembrane</keyword>
<evidence type="ECO:0000256" key="3">
    <source>
        <dbReference type="ARBA" id="ARBA00022692"/>
    </source>
</evidence>
<evidence type="ECO:0000313" key="6">
    <source>
        <dbReference type="Ensembl" id="ENSOANP00000045678.1"/>
    </source>
</evidence>
<accession>A0A6I8NZ89</accession>
<evidence type="ECO:0000256" key="1">
    <source>
        <dbReference type="ARBA" id="ARBA00004141"/>
    </source>
</evidence>
<dbReference type="Pfam" id="PF06140">
    <property type="entry name" value="Ifi-6-16"/>
    <property type="match status" value="1"/>
</dbReference>
<dbReference type="AlphaFoldDB" id="A0A6I8NZ89"/>
<comment type="subcellular location">
    <subcellularLocation>
        <location evidence="1">Membrane</location>
        <topology evidence="1">Multi-pass membrane protein</topology>
    </subcellularLocation>
</comment>
<name>A0A6I8NZ89_ORNAN</name>
<dbReference type="Gene3D" id="6.10.110.10">
    <property type="match status" value="1"/>
</dbReference>
<keyword evidence="7" id="KW-1185">Reference proteome</keyword>
<dbReference type="GO" id="GO:0060090">
    <property type="term" value="F:molecular adaptor activity"/>
    <property type="evidence" value="ECO:0000318"/>
    <property type="project" value="GO_Central"/>
</dbReference>
<dbReference type="PANTHER" id="PTHR16932:SF25">
    <property type="entry name" value="INTERFERON ALPHA-INDUCIBLE PROTEIN 6"/>
    <property type="match status" value="1"/>
</dbReference>
<protein>
    <submittedName>
        <fullName evidence="6">Interferon alpha inducible protein 6</fullName>
    </submittedName>
</protein>
<dbReference type="Proteomes" id="UP000002279">
    <property type="component" value="Unplaced"/>
</dbReference>
<dbReference type="InParanoid" id="A0A6I8NZ89"/>
<dbReference type="Ensembl" id="ENSOANT00000062882.1">
    <property type="protein sequence ID" value="ENSOANP00000045678.1"/>
    <property type="gene ID" value="ENSOANG00000045139.1"/>
</dbReference>
<keyword evidence="5" id="KW-0472">Membrane</keyword>
<evidence type="ECO:0000313" key="7">
    <source>
        <dbReference type="Proteomes" id="UP000002279"/>
    </source>
</evidence>
<dbReference type="InterPro" id="IPR038213">
    <property type="entry name" value="IFI6/IFI27-like_sf"/>
</dbReference>
<organism evidence="6 7">
    <name type="scientific">Ornithorhynchus anatinus</name>
    <name type="common">Duckbill platypus</name>
    <dbReference type="NCBI Taxonomy" id="9258"/>
    <lineage>
        <taxon>Eukaryota</taxon>
        <taxon>Metazoa</taxon>
        <taxon>Chordata</taxon>
        <taxon>Craniata</taxon>
        <taxon>Vertebrata</taxon>
        <taxon>Euteleostomi</taxon>
        <taxon>Mammalia</taxon>
        <taxon>Monotremata</taxon>
        <taxon>Ornithorhynchidae</taxon>
        <taxon>Ornithorhynchus</taxon>
    </lineage>
</organism>
<proteinExistence type="inferred from homology"/>